<protein>
    <recommendedName>
        <fullName evidence="4">CS domain-containing protein</fullName>
    </recommendedName>
</protein>
<evidence type="ECO:0000256" key="2">
    <source>
        <dbReference type="ARBA" id="ARBA00023043"/>
    </source>
</evidence>
<accession>A0ABN9V6R4</accession>
<dbReference type="InterPro" id="IPR007052">
    <property type="entry name" value="CS_dom"/>
</dbReference>
<dbReference type="PROSITE" id="PS51203">
    <property type="entry name" value="CS"/>
    <property type="match status" value="1"/>
</dbReference>
<evidence type="ECO:0000313" key="6">
    <source>
        <dbReference type="Proteomes" id="UP001189429"/>
    </source>
</evidence>
<dbReference type="InterPro" id="IPR002110">
    <property type="entry name" value="Ankyrin_rpt"/>
</dbReference>
<dbReference type="CDD" id="cd06463">
    <property type="entry name" value="p23_like"/>
    <property type="match status" value="1"/>
</dbReference>
<sequence>MGLLAETKELEPERKELDGVTKRMVEAICRDDFEECEDAIMQGADVHVDCSGGMRALHMSALRGEMFLTELLIAHGADVNVRDLAGNTPLLYTCHFYRQHGRGTQLVSQLLYHKADPHFRCKDGKMAGKSAYDIMEKCSREPNRDENAPRNMCAMLQLAMDGSESGYEAIAKVWMQHKSENKKLYTVSSKRDNYDYAMKNIKWETPENAKNAQASQPVRLNAEADSILEEKFTYLKDYSFNDEGDKVKVYVTFPDGAAGALGDEGALRVDFELEALDLRLRTAAESFRLRVEPLYGTIDVEQCKHRVSASSGKVTLTLAKRHKNRRWPTIQKTR</sequence>
<dbReference type="Proteomes" id="UP001189429">
    <property type="component" value="Unassembled WGS sequence"/>
</dbReference>
<dbReference type="EMBL" id="CAUYUJ010016755">
    <property type="protein sequence ID" value="CAK0868508.1"/>
    <property type="molecule type" value="Genomic_DNA"/>
</dbReference>
<dbReference type="SMART" id="SM00248">
    <property type="entry name" value="ANK"/>
    <property type="match status" value="2"/>
</dbReference>
<dbReference type="PANTHER" id="PTHR24171">
    <property type="entry name" value="ANKYRIN REPEAT DOMAIN-CONTAINING PROTEIN 39-RELATED"/>
    <property type="match status" value="1"/>
</dbReference>
<dbReference type="Gene3D" id="1.25.40.20">
    <property type="entry name" value="Ankyrin repeat-containing domain"/>
    <property type="match status" value="1"/>
</dbReference>
<feature type="domain" description="CS" evidence="4">
    <location>
        <begin position="233"/>
        <end position="331"/>
    </location>
</feature>
<evidence type="ECO:0000256" key="1">
    <source>
        <dbReference type="ARBA" id="ARBA00022737"/>
    </source>
</evidence>
<name>A0ABN9V6R4_9DINO</name>
<keyword evidence="6" id="KW-1185">Reference proteome</keyword>
<evidence type="ECO:0000313" key="5">
    <source>
        <dbReference type="EMBL" id="CAK0868508.1"/>
    </source>
</evidence>
<dbReference type="Pfam" id="PF12796">
    <property type="entry name" value="Ank_2"/>
    <property type="match status" value="1"/>
</dbReference>
<keyword evidence="1" id="KW-0677">Repeat</keyword>
<proteinExistence type="predicted"/>
<evidence type="ECO:0000256" key="3">
    <source>
        <dbReference type="PROSITE-ProRule" id="PRU00023"/>
    </source>
</evidence>
<dbReference type="InterPro" id="IPR008978">
    <property type="entry name" value="HSP20-like_chaperone"/>
</dbReference>
<evidence type="ECO:0000259" key="4">
    <source>
        <dbReference type="PROSITE" id="PS51203"/>
    </source>
</evidence>
<keyword evidence="2 3" id="KW-0040">ANK repeat</keyword>
<dbReference type="Gene3D" id="2.60.40.790">
    <property type="match status" value="1"/>
</dbReference>
<dbReference type="PROSITE" id="PS50297">
    <property type="entry name" value="ANK_REP_REGION"/>
    <property type="match status" value="1"/>
</dbReference>
<feature type="repeat" description="ANK" evidence="3">
    <location>
        <begin position="52"/>
        <end position="84"/>
    </location>
</feature>
<dbReference type="SUPFAM" id="SSF48403">
    <property type="entry name" value="Ankyrin repeat"/>
    <property type="match status" value="1"/>
</dbReference>
<dbReference type="PROSITE" id="PS50088">
    <property type="entry name" value="ANK_REPEAT"/>
    <property type="match status" value="1"/>
</dbReference>
<gene>
    <name evidence="5" type="ORF">PCOR1329_LOCUS55152</name>
</gene>
<dbReference type="InterPro" id="IPR036770">
    <property type="entry name" value="Ankyrin_rpt-contain_sf"/>
</dbReference>
<reference evidence="5" key="1">
    <citation type="submission" date="2023-10" db="EMBL/GenBank/DDBJ databases">
        <authorList>
            <person name="Chen Y."/>
            <person name="Shah S."/>
            <person name="Dougan E. K."/>
            <person name="Thang M."/>
            <person name="Chan C."/>
        </authorList>
    </citation>
    <scope>NUCLEOTIDE SEQUENCE [LARGE SCALE GENOMIC DNA]</scope>
</reference>
<organism evidence="5 6">
    <name type="scientific">Prorocentrum cordatum</name>
    <dbReference type="NCBI Taxonomy" id="2364126"/>
    <lineage>
        <taxon>Eukaryota</taxon>
        <taxon>Sar</taxon>
        <taxon>Alveolata</taxon>
        <taxon>Dinophyceae</taxon>
        <taxon>Prorocentrales</taxon>
        <taxon>Prorocentraceae</taxon>
        <taxon>Prorocentrum</taxon>
    </lineage>
</organism>
<comment type="caution">
    <text evidence="5">The sequence shown here is derived from an EMBL/GenBank/DDBJ whole genome shotgun (WGS) entry which is preliminary data.</text>
</comment>
<dbReference type="SUPFAM" id="SSF49764">
    <property type="entry name" value="HSP20-like chaperones"/>
    <property type="match status" value="1"/>
</dbReference>